<dbReference type="RefSeq" id="WP_282907662.1">
    <property type="nucleotide sequence ID" value="NZ_JAGRPV010000001.1"/>
</dbReference>
<feature type="compositionally biased region" description="Basic and acidic residues" evidence="1">
    <location>
        <begin position="166"/>
        <end position="197"/>
    </location>
</feature>
<name>A0ABT6TCW1_9BACL</name>
<dbReference type="InterPro" id="IPR024425">
    <property type="entry name" value="LiaF-like_C"/>
</dbReference>
<evidence type="ECO:0000313" key="5">
    <source>
        <dbReference type="EMBL" id="MDI4644674.1"/>
    </source>
</evidence>
<feature type="compositionally biased region" description="Pro residues" evidence="1">
    <location>
        <begin position="129"/>
        <end position="150"/>
    </location>
</feature>
<sequence length="392" mass="44318">MQQSVLHRIFWGFILIGGGLIFLLNQSGIIEVDIGYLFSNYWPVLMIFFGIQGMLLQRRNGFGWNSIVVLMGLFFLGRNLGWLHWELGDLIRFAIPAALIIAGLNMVFRGSGCGKSKKKWEESGWNEVTPPPAPKPFEAPLPPPPPPQPYDSPTAFADDPVPGDSHAAERRSEDPGEGDARGRGWDPTDRLSQRMERRQERMDHFNARMQERVERIHAKHRERHQAKARERHARHGHFDEQAYGGGNETERMWKEYHRPPGHSMRGSRIDHSRFIGDVHIGQEMWELQPMSISHFIGDTTIDLTRAHIPVGETRIYVSAFIGDVKAYVPGDHSVGIRVVSSCLIGDVKVLEQKRGGLFNQMSAETPGFQDTDKQVVLIVSCFIGDVRVTKVG</sequence>
<feature type="region of interest" description="Disordered" evidence="1">
    <location>
        <begin position="119"/>
        <end position="197"/>
    </location>
</feature>
<evidence type="ECO:0000313" key="6">
    <source>
        <dbReference type="Proteomes" id="UP001161691"/>
    </source>
</evidence>
<keyword evidence="2" id="KW-0812">Transmembrane</keyword>
<dbReference type="NCBIfam" id="NF040535">
    <property type="entry name" value="LiaF_C_term"/>
    <property type="match status" value="1"/>
</dbReference>
<evidence type="ECO:0000259" key="4">
    <source>
        <dbReference type="Pfam" id="PF22570"/>
    </source>
</evidence>
<accession>A0ABT6TCW1</accession>
<organism evidence="5 6">
    <name type="scientific">Cohnella hashimotonis</name>
    <dbReference type="NCBI Taxonomy" id="2826895"/>
    <lineage>
        <taxon>Bacteria</taxon>
        <taxon>Bacillati</taxon>
        <taxon>Bacillota</taxon>
        <taxon>Bacilli</taxon>
        <taxon>Bacillales</taxon>
        <taxon>Paenibacillaceae</taxon>
        <taxon>Cohnella</taxon>
    </lineage>
</organism>
<feature type="transmembrane region" description="Helical" evidence="2">
    <location>
        <begin position="62"/>
        <end position="84"/>
    </location>
</feature>
<feature type="domain" description="Cell wall-active antibiotics response LiaF-like C-terminal" evidence="3">
    <location>
        <begin position="274"/>
        <end position="388"/>
    </location>
</feature>
<evidence type="ECO:0000256" key="2">
    <source>
        <dbReference type="SAM" id="Phobius"/>
    </source>
</evidence>
<evidence type="ECO:0000256" key="1">
    <source>
        <dbReference type="SAM" id="MobiDB-lite"/>
    </source>
</evidence>
<reference evidence="5" key="1">
    <citation type="submission" date="2023-04" db="EMBL/GenBank/DDBJ databases">
        <title>Comparative genomic analysis of Cohnella hashimotonis sp. nov., isolated from the International Space Station.</title>
        <authorList>
            <person name="Venkateswaran K."/>
            <person name="Simpson A."/>
        </authorList>
    </citation>
    <scope>NUCLEOTIDE SEQUENCE</scope>
    <source>
        <strain evidence="5">F6_2S_P_1</strain>
    </source>
</reference>
<keyword evidence="6" id="KW-1185">Reference proteome</keyword>
<gene>
    <name evidence="5" type="primary">liaF</name>
    <name evidence="5" type="ORF">KB449_06845</name>
</gene>
<dbReference type="Pfam" id="PF22570">
    <property type="entry name" value="LiaF-TM"/>
    <property type="match status" value="1"/>
</dbReference>
<keyword evidence="2" id="KW-0472">Membrane</keyword>
<comment type="caution">
    <text evidence="5">The sequence shown here is derived from an EMBL/GenBank/DDBJ whole genome shotgun (WGS) entry which is preliminary data.</text>
</comment>
<feature type="transmembrane region" description="Helical" evidence="2">
    <location>
        <begin position="36"/>
        <end position="55"/>
    </location>
</feature>
<feature type="transmembrane region" description="Helical" evidence="2">
    <location>
        <begin position="90"/>
        <end position="108"/>
    </location>
</feature>
<feature type="transmembrane region" description="Helical" evidence="2">
    <location>
        <begin position="9"/>
        <end position="30"/>
    </location>
</feature>
<dbReference type="InterPro" id="IPR054331">
    <property type="entry name" value="LiaF_TM"/>
</dbReference>
<evidence type="ECO:0000259" key="3">
    <source>
        <dbReference type="Pfam" id="PF09922"/>
    </source>
</evidence>
<dbReference type="Pfam" id="PF09922">
    <property type="entry name" value="LiaF-like_C"/>
    <property type="match status" value="1"/>
</dbReference>
<dbReference type="EMBL" id="JAGRPV010000001">
    <property type="protein sequence ID" value="MDI4644674.1"/>
    <property type="molecule type" value="Genomic_DNA"/>
</dbReference>
<dbReference type="InterPro" id="IPR047793">
    <property type="entry name" value="LiaF_C"/>
</dbReference>
<feature type="domain" description="LiaF transmembrane" evidence="4">
    <location>
        <begin position="10"/>
        <end position="110"/>
    </location>
</feature>
<keyword evidence="2" id="KW-1133">Transmembrane helix</keyword>
<proteinExistence type="predicted"/>
<protein>
    <submittedName>
        <fullName evidence="5">Cell wall-active antibiotics response protein LiaF</fullName>
    </submittedName>
</protein>
<dbReference type="Proteomes" id="UP001161691">
    <property type="component" value="Unassembled WGS sequence"/>
</dbReference>